<evidence type="ECO:0000313" key="3">
    <source>
        <dbReference type="Proteomes" id="UP000219215"/>
    </source>
</evidence>
<name>A0A2C8FD52_9BACT</name>
<gene>
    <name evidence="2" type="ORF">DPRO_3465</name>
</gene>
<feature type="region of interest" description="Disordered" evidence="1">
    <location>
        <begin position="113"/>
        <end position="143"/>
    </location>
</feature>
<keyword evidence="3" id="KW-1185">Reference proteome</keyword>
<organism evidence="2 3">
    <name type="scientific">Pseudodesulfovibrio profundus</name>
    <dbReference type="NCBI Taxonomy" id="57320"/>
    <lineage>
        <taxon>Bacteria</taxon>
        <taxon>Pseudomonadati</taxon>
        <taxon>Thermodesulfobacteriota</taxon>
        <taxon>Desulfovibrionia</taxon>
        <taxon>Desulfovibrionales</taxon>
        <taxon>Desulfovibrionaceae</taxon>
    </lineage>
</organism>
<dbReference type="EMBL" id="LT907975">
    <property type="protein sequence ID" value="SOB60381.1"/>
    <property type="molecule type" value="Genomic_DNA"/>
</dbReference>
<sequence length="143" mass="15304">MAGSGAAYRVLAALSSSLGVTAQAAGRSVRVPCPVEAGRLFGIIIGVTLATCDEFPQRLVGFLVVTVPAGHPYGVEPMRKGDLVDPGIQHFVAFYSVQNDFVGDFVCRGRRNGQNGDNSPCHEEQNRAKHRSSKPKYGRGCTR</sequence>
<evidence type="ECO:0000256" key="1">
    <source>
        <dbReference type="SAM" id="MobiDB-lite"/>
    </source>
</evidence>
<dbReference type="KEGG" id="pprf:DPRO_3465"/>
<dbReference type="Proteomes" id="UP000219215">
    <property type="component" value="Chromosome DPRO"/>
</dbReference>
<proteinExistence type="predicted"/>
<feature type="compositionally biased region" description="Basic residues" evidence="1">
    <location>
        <begin position="128"/>
        <end position="143"/>
    </location>
</feature>
<accession>A0A2C8FD52</accession>
<dbReference type="AlphaFoldDB" id="A0A2C8FD52"/>
<evidence type="ECO:0000313" key="2">
    <source>
        <dbReference type="EMBL" id="SOB60381.1"/>
    </source>
</evidence>
<reference evidence="3" key="1">
    <citation type="submission" date="2017-09" db="EMBL/GenBank/DDBJ databases">
        <authorList>
            <person name="Regsiter A."/>
            <person name="William W."/>
        </authorList>
    </citation>
    <scope>NUCLEOTIDE SEQUENCE [LARGE SCALE GENOMIC DNA]</scope>
    <source>
        <strain evidence="3">500-1</strain>
    </source>
</reference>
<protein>
    <submittedName>
        <fullName evidence="2">Uncharacterized protein</fullName>
    </submittedName>
</protein>